<evidence type="ECO:0000313" key="3">
    <source>
        <dbReference type="Proteomes" id="UP000595498"/>
    </source>
</evidence>
<feature type="signal peptide" evidence="1">
    <location>
        <begin position="1"/>
        <end position="19"/>
    </location>
</feature>
<evidence type="ECO:0008006" key="4">
    <source>
        <dbReference type="Google" id="ProtNLM"/>
    </source>
</evidence>
<dbReference type="Proteomes" id="UP000595498">
    <property type="component" value="Chromosome"/>
</dbReference>
<accession>A0ABX7CK22</accession>
<reference evidence="2 3" key="1">
    <citation type="submission" date="2021-01" db="EMBL/GenBank/DDBJ databases">
        <title>FDA dAtabase for Regulatory Grade micrObial Sequences (FDA-ARGOS): Supporting development and validation of Infectious Disease Dx tests.</title>
        <authorList>
            <person name="Sproer C."/>
            <person name="Gronow S."/>
            <person name="Severitt S."/>
            <person name="Schroder I."/>
            <person name="Tallon L."/>
            <person name="Sadzewicz L."/>
            <person name="Zhao X."/>
            <person name="Boylan J."/>
            <person name="Ott S."/>
            <person name="Bowen H."/>
            <person name="Vavikolanu K."/>
            <person name="Mehta A."/>
            <person name="Aluvathingal J."/>
            <person name="Nadendla S."/>
            <person name="Lowell S."/>
            <person name="Myers T."/>
            <person name="Yan Y."/>
            <person name="Sichtig H."/>
        </authorList>
    </citation>
    <scope>NUCLEOTIDE SEQUENCE [LARGE SCALE GENOMIC DNA]</scope>
    <source>
        <strain evidence="2 3">FDAARGOS_1141</strain>
    </source>
</reference>
<organism evidence="2 3">
    <name type="scientific">Sphingobacterium multivorum</name>
    <dbReference type="NCBI Taxonomy" id="28454"/>
    <lineage>
        <taxon>Bacteria</taxon>
        <taxon>Pseudomonadati</taxon>
        <taxon>Bacteroidota</taxon>
        <taxon>Sphingobacteriia</taxon>
        <taxon>Sphingobacteriales</taxon>
        <taxon>Sphingobacteriaceae</taxon>
        <taxon>Sphingobacterium</taxon>
    </lineage>
</organism>
<proteinExistence type="predicted"/>
<keyword evidence="3" id="KW-1185">Reference proteome</keyword>
<name>A0ABX7CK22_SPHMU</name>
<keyword evidence="1" id="KW-0732">Signal</keyword>
<gene>
    <name evidence="2" type="ORF">I6I98_17590</name>
</gene>
<evidence type="ECO:0000313" key="2">
    <source>
        <dbReference type="EMBL" id="QQT52074.1"/>
    </source>
</evidence>
<dbReference type="EMBL" id="CP068224">
    <property type="protein sequence ID" value="QQT52074.1"/>
    <property type="molecule type" value="Genomic_DNA"/>
</dbReference>
<sequence>MRYLIVLLLSCFFCYSVLGQNQAKGNSAGKDEKTYILVANKINTDFNYKLLDDFEQSFSSLIKENNSRELVFNPINGKYHYYKFIATYKARGISPDSDSAKPEQTFHNILIIKTDDQQKIVDGYEFVLEWNEKPLSYPLFRMKASGLTLQEGLSLKQLNLKRVTDNTDFDSDGKIKLSSW</sequence>
<evidence type="ECO:0000256" key="1">
    <source>
        <dbReference type="SAM" id="SignalP"/>
    </source>
</evidence>
<protein>
    <recommendedName>
        <fullName evidence="4">GLPGLI family protein</fullName>
    </recommendedName>
</protein>
<feature type="chain" id="PRO_5046444584" description="GLPGLI family protein" evidence="1">
    <location>
        <begin position="20"/>
        <end position="180"/>
    </location>
</feature>